<dbReference type="SMART" id="SM00642">
    <property type="entry name" value="Aamy"/>
    <property type="match status" value="1"/>
</dbReference>
<evidence type="ECO:0000256" key="3">
    <source>
        <dbReference type="ARBA" id="ARBA00023295"/>
    </source>
</evidence>
<dbReference type="InterPro" id="IPR006047">
    <property type="entry name" value="GH13_cat_dom"/>
</dbReference>
<sequence>MEQSENKPAWWKEAIVYQIYPRSFQDSNEDGIGDLRGIISRLDYVKSLGVNVIWLNPICASPNDDNGYDISDYRQIMGDFGTMEDFDLLLKEIHARNMRLVLDLVVNHSSDEHPWFREARTSRSNAYYSYYHWWPVEQGRPPLRLSFFDEKGDAWRYNPRTKSYYLHYFSRKQPDLNWENPKVRQEMYAMMKFWLEKGIDGFRMDSISYISKDIDFPEIDQTQYPGIFEYYAQGPRLHEYLHEMNRTVWSKYDIMTVGEGSGETADQLALFVEPDREELNMLYGFGPAQVRNTTKPDSPYTGIPYSLIALKKMFTLWDQAVGKGWPSIYLGNHDQPRMLSRFGNDSAEYREISAKMLATFLLTMRGTPYWYAGDEIGMSNIKFKCIEDYNDINTKNLYKQIEEKGGNISAFLEEQKQIARDNARTPFQWDKSLYAGFSAVKPWLKVNPDYGQVNVEVQEKAPLSVLNYFRKLVKIRQSYTTLIYGKYVLLDPANKKVYAYLREKEREKFLITLNFSPKTAYITPGMDLRKARMILSNYEERKEKNVCRRIKLRPYEANIWKWEEAD</sequence>
<dbReference type="Pfam" id="PF16657">
    <property type="entry name" value="Malt_amylase_C"/>
    <property type="match status" value="1"/>
</dbReference>
<dbReference type="Proteomes" id="UP000004892">
    <property type="component" value="Unassembled WGS sequence"/>
</dbReference>
<name>H1DKL6_9BACT</name>
<keyword evidence="2" id="KW-0378">Hydrolase</keyword>
<keyword evidence="6" id="KW-1185">Reference proteome</keyword>
<protein>
    <recommendedName>
        <fullName evidence="4">Glycosyl hydrolase family 13 catalytic domain-containing protein</fullName>
    </recommendedName>
</protein>
<dbReference type="Pfam" id="PF00128">
    <property type="entry name" value="Alpha-amylase"/>
    <property type="match status" value="1"/>
</dbReference>
<gene>
    <name evidence="5" type="ORF">HMPREF9449_02802</name>
</gene>
<evidence type="ECO:0000256" key="1">
    <source>
        <dbReference type="ARBA" id="ARBA00008061"/>
    </source>
</evidence>
<dbReference type="HOGENOM" id="CLU_006462_1_2_10"/>
<dbReference type="AlphaFoldDB" id="H1DKL6"/>
<dbReference type="EMBL" id="ADMC01000030">
    <property type="protein sequence ID" value="EHP45509.1"/>
    <property type="molecule type" value="Genomic_DNA"/>
</dbReference>
<organism evidence="5 6">
    <name type="scientific">Odoribacter laneus YIT 12061</name>
    <dbReference type="NCBI Taxonomy" id="742817"/>
    <lineage>
        <taxon>Bacteria</taxon>
        <taxon>Pseudomonadati</taxon>
        <taxon>Bacteroidota</taxon>
        <taxon>Bacteroidia</taxon>
        <taxon>Bacteroidales</taxon>
        <taxon>Odoribacteraceae</taxon>
        <taxon>Odoribacter</taxon>
    </lineage>
</organism>
<dbReference type="InterPro" id="IPR013780">
    <property type="entry name" value="Glyco_hydro_b"/>
</dbReference>
<proteinExistence type="inferred from homology"/>
<dbReference type="RefSeq" id="WP_009137945.1">
    <property type="nucleotide sequence ID" value="NZ_JH594597.1"/>
</dbReference>
<dbReference type="PANTHER" id="PTHR10357:SF184">
    <property type="entry name" value="OLIGO-1,6-GLUCOSIDASE 1"/>
    <property type="match status" value="1"/>
</dbReference>
<dbReference type="SUPFAM" id="SSF51445">
    <property type="entry name" value="(Trans)glycosidases"/>
    <property type="match status" value="1"/>
</dbReference>
<dbReference type="InterPro" id="IPR032091">
    <property type="entry name" value="Malt_amylase-like_C"/>
</dbReference>
<reference evidence="5 6" key="1">
    <citation type="submission" date="2012-01" db="EMBL/GenBank/DDBJ databases">
        <title>The Genome Sequence of Odoribacter laneus YIT 12061.</title>
        <authorList>
            <consortium name="The Broad Institute Genome Sequencing Platform"/>
            <person name="Earl A."/>
            <person name="Ward D."/>
            <person name="Feldgarden M."/>
            <person name="Gevers D."/>
            <person name="Morotomi M."/>
            <person name="Young S.K."/>
            <person name="Zeng Q."/>
            <person name="Gargeya S."/>
            <person name="Fitzgerald M."/>
            <person name="Haas B."/>
            <person name="Abouelleil A."/>
            <person name="Alvarado L."/>
            <person name="Arachchi H.M."/>
            <person name="Berlin A."/>
            <person name="Chapman S.B."/>
            <person name="Gearin G."/>
            <person name="Goldberg J."/>
            <person name="Griggs A."/>
            <person name="Gujja S."/>
            <person name="Hansen M."/>
            <person name="Heiman D."/>
            <person name="Howarth C."/>
            <person name="Larimer J."/>
            <person name="Lui A."/>
            <person name="MacDonald P.J.P."/>
            <person name="McCowen C."/>
            <person name="Montmayeur A."/>
            <person name="Murphy C."/>
            <person name="Neiman D."/>
            <person name="Pearson M."/>
            <person name="Priest M."/>
            <person name="Roberts A."/>
            <person name="Saif S."/>
            <person name="Shea T."/>
            <person name="Sisk P."/>
            <person name="Stolte C."/>
            <person name="Sykes S."/>
            <person name="Wortman J."/>
            <person name="Nusbaum C."/>
            <person name="Birren B."/>
        </authorList>
    </citation>
    <scope>NUCLEOTIDE SEQUENCE [LARGE SCALE GENOMIC DNA]</scope>
    <source>
        <strain evidence="5 6">YIT 12061</strain>
    </source>
</reference>
<dbReference type="PANTHER" id="PTHR10357">
    <property type="entry name" value="ALPHA-AMYLASE FAMILY MEMBER"/>
    <property type="match status" value="1"/>
</dbReference>
<dbReference type="eggNOG" id="COG0366">
    <property type="taxonomic scope" value="Bacteria"/>
</dbReference>
<dbReference type="Gene3D" id="3.20.20.80">
    <property type="entry name" value="Glycosidases"/>
    <property type="match status" value="1"/>
</dbReference>
<dbReference type="InterPro" id="IPR045857">
    <property type="entry name" value="O16G_dom_2"/>
</dbReference>
<dbReference type="SUPFAM" id="SSF51011">
    <property type="entry name" value="Glycosyl hydrolase domain"/>
    <property type="match status" value="1"/>
</dbReference>
<keyword evidence="3" id="KW-0326">Glycosidase</keyword>
<evidence type="ECO:0000313" key="5">
    <source>
        <dbReference type="EMBL" id="EHP45509.1"/>
    </source>
</evidence>
<dbReference type="STRING" id="742817.HMPREF9449_02802"/>
<feature type="domain" description="Glycosyl hydrolase family 13 catalytic" evidence="4">
    <location>
        <begin position="18"/>
        <end position="424"/>
    </location>
</feature>
<accession>H1DKL6</accession>
<dbReference type="PATRIC" id="fig|742817.3.peg.2994"/>
<evidence type="ECO:0000259" key="4">
    <source>
        <dbReference type="SMART" id="SM00642"/>
    </source>
</evidence>
<comment type="similarity">
    <text evidence="1">Belongs to the glycosyl hydrolase 13 family.</text>
</comment>
<dbReference type="FunFam" id="3.20.20.80:FF:000064">
    <property type="entry name" value="Oligo-1,6-glucosidase"/>
    <property type="match status" value="2"/>
</dbReference>
<dbReference type="GO" id="GO:0004556">
    <property type="term" value="F:alpha-amylase activity"/>
    <property type="evidence" value="ECO:0007669"/>
    <property type="project" value="TreeGrafter"/>
</dbReference>
<dbReference type="Gene3D" id="3.90.400.10">
    <property type="entry name" value="Oligo-1,6-glucosidase, Domain 2"/>
    <property type="match status" value="1"/>
</dbReference>
<dbReference type="FunFam" id="2.60.40.1180:FF:000007">
    <property type="entry name" value="Sucrose isomerase"/>
    <property type="match status" value="1"/>
</dbReference>
<evidence type="ECO:0000313" key="6">
    <source>
        <dbReference type="Proteomes" id="UP000004892"/>
    </source>
</evidence>
<dbReference type="CDD" id="cd11333">
    <property type="entry name" value="AmyAc_SI_OligoGlu_DGase"/>
    <property type="match status" value="1"/>
</dbReference>
<dbReference type="GO" id="GO:0009313">
    <property type="term" value="P:oligosaccharide catabolic process"/>
    <property type="evidence" value="ECO:0007669"/>
    <property type="project" value="TreeGrafter"/>
</dbReference>
<dbReference type="Gene3D" id="2.60.40.1180">
    <property type="entry name" value="Golgi alpha-mannosidase II"/>
    <property type="match status" value="1"/>
</dbReference>
<dbReference type="InterPro" id="IPR017853">
    <property type="entry name" value="GH"/>
</dbReference>
<dbReference type="GeneID" id="98070327"/>
<evidence type="ECO:0000256" key="2">
    <source>
        <dbReference type="ARBA" id="ARBA00022801"/>
    </source>
</evidence>
<comment type="caution">
    <text evidence="5">The sequence shown here is derived from an EMBL/GenBank/DDBJ whole genome shotgun (WGS) entry which is preliminary data.</text>
</comment>